<evidence type="ECO:0000313" key="5">
    <source>
        <dbReference type="Proteomes" id="UP000766595"/>
    </source>
</evidence>
<dbReference type="Pfam" id="PF13416">
    <property type="entry name" value="SBP_bac_8"/>
    <property type="match status" value="1"/>
</dbReference>
<organism evidence="4 5">
    <name type="scientific">Prosthecodimorpha staleyi</name>
    <dbReference type="NCBI Taxonomy" id="2840188"/>
    <lineage>
        <taxon>Bacteria</taxon>
        <taxon>Pseudomonadati</taxon>
        <taxon>Pseudomonadota</taxon>
        <taxon>Alphaproteobacteria</taxon>
        <taxon>Hyphomicrobiales</taxon>
        <taxon>Ancalomicrobiaceae</taxon>
        <taxon>Prosthecodimorpha</taxon>
    </lineage>
</organism>
<dbReference type="CDD" id="cd14748">
    <property type="entry name" value="PBP2_UgpB"/>
    <property type="match status" value="1"/>
</dbReference>
<comment type="caution">
    <text evidence="4">The sequence shown here is derived from an EMBL/GenBank/DDBJ whole genome shotgun (WGS) entry which is preliminary data.</text>
</comment>
<gene>
    <name evidence="4" type="ORF">KL771_14970</name>
</gene>
<comment type="similarity">
    <text evidence="2">Belongs to the bacterial solute-binding protein 1 family.</text>
</comment>
<keyword evidence="5" id="KW-1185">Reference proteome</keyword>
<dbReference type="InterPro" id="IPR006311">
    <property type="entry name" value="TAT_signal"/>
</dbReference>
<evidence type="ECO:0000256" key="2">
    <source>
        <dbReference type="ARBA" id="ARBA00008520"/>
    </source>
</evidence>
<reference evidence="4 5" key="1">
    <citation type="submission" date="2021-06" db="EMBL/GenBank/DDBJ databases">
        <authorList>
            <person name="Grouzdev D.S."/>
            <person name="Koziaeva V."/>
        </authorList>
    </citation>
    <scope>NUCLEOTIDE SEQUENCE [LARGE SCALE GENOMIC DNA]</scope>
    <source>
        <strain evidence="4 5">22</strain>
    </source>
</reference>
<proteinExistence type="inferred from homology"/>
<dbReference type="InterPro" id="IPR050490">
    <property type="entry name" value="Bact_solute-bd_prot1"/>
</dbReference>
<dbReference type="RefSeq" id="WP_261969359.1">
    <property type="nucleotide sequence ID" value="NZ_JAHHZF010000007.1"/>
</dbReference>
<dbReference type="Proteomes" id="UP000766595">
    <property type="component" value="Unassembled WGS sequence"/>
</dbReference>
<dbReference type="InterPro" id="IPR006059">
    <property type="entry name" value="SBP"/>
</dbReference>
<dbReference type="PROSITE" id="PS51318">
    <property type="entry name" value="TAT"/>
    <property type="match status" value="1"/>
</dbReference>
<evidence type="ECO:0000256" key="1">
    <source>
        <dbReference type="ARBA" id="ARBA00004418"/>
    </source>
</evidence>
<dbReference type="GO" id="GO:0042597">
    <property type="term" value="C:periplasmic space"/>
    <property type="evidence" value="ECO:0007669"/>
    <property type="project" value="UniProtKB-SubCell"/>
</dbReference>
<dbReference type="AlphaFoldDB" id="A0A947D5Y3"/>
<dbReference type="EMBL" id="JAHHZF010000007">
    <property type="protein sequence ID" value="MBT9290769.1"/>
    <property type="molecule type" value="Genomic_DNA"/>
</dbReference>
<sequence length="434" mass="46414">MTLDLSISRRGALGLASGAAATLAMPGIARAAAVDLVVHYSMPAIFKDAQEAIAAAFNARQSAIRVSYVNPTPTYEDGAQLILRQAATNQLPDVSFQGLNRLRLFAERGIALDLRGLLKDEGDPARLGYSAPLLGLGFHGGSQAGLAFATSNPISYYNVDLLKRVGADPEAFPTNWDDAIALSAKIAGLGDGINGMFFRWPGDDWMFSALLYGYGGRMLTTDEKAVAFNGPEGLAALKLLDRMVKEGRMPNLAASASSTQDLQAFAAGKLGMMFRTTAQVRAISQSVGSNFTLRTTVMPVIDPVKGRLPTGGAGAMITAKDPNRQRAAWEFVKFATSAEGTSLMVKNTGYVPTNQIAIDNPEYLGDFYKQNPLFVAATKQVPLMIPWYAFPGQNSVRVTQVMVDQLARIAEQKATPEAVLADMATEVTKLIPTP</sequence>
<protein>
    <submittedName>
        <fullName evidence="4">ABC transporter substrate-binding protein</fullName>
    </submittedName>
</protein>
<name>A0A947D5Y3_9HYPH</name>
<comment type="subcellular location">
    <subcellularLocation>
        <location evidence="1">Periplasm</location>
    </subcellularLocation>
</comment>
<keyword evidence="3" id="KW-0574">Periplasm</keyword>
<evidence type="ECO:0000256" key="3">
    <source>
        <dbReference type="ARBA" id="ARBA00022764"/>
    </source>
</evidence>
<dbReference type="PANTHER" id="PTHR43649">
    <property type="entry name" value="ARABINOSE-BINDING PROTEIN-RELATED"/>
    <property type="match status" value="1"/>
</dbReference>
<dbReference type="SUPFAM" id="SSF53850">
    <property type="entry name" value="Periplasmic binding protein-like II"/>
    <property type="match status" value="1"/>
</dbReference>
<accession>A0A947D5Y3</accession>
<dbReference type="Gene3D" id="3.40.190.10">
    <property type="entry name" value="Periplasmic binding protein-like II"/>
    <property type="match status" value="2"/>
</dbReference>
<evidence type="ECO:0000313" key="4">
    <source>
        <dbReference type="EMBL" id="MBT9290769.1"/>
    </source>
</evidence>
<dbReference type="PANTHER" id="PTHR43649:SF12">
    <property type="entry name" value="DIACETYLCHITOBIOSE BINDING PROTEIN DASA"/>
    <property type="match status" value="1"/>
</dbReference>